<dbReference type="PANTHER" id="PTHR47432">
    <property type="entry name" value="CELL WALL ASSEMBLY REGULATOR SMI1"/>
    <property type="match status" value="1"/>
</dbReference>
<reference evidence="2 3" key="1">
    <citation type="submission" date="2018-07" db="EMBL/GenBank/DDBJ databases">
        <title>Dyella tabacisoli L4-6T, whole genome shotgun sequence.</title>
        <authorList>
            <person name="Zhou X.-K."/>
            <person name="Li W.-J."/>
            <person name="Duan Y.-Q."/>
        </authorList>
    </citation>
    <scope>NUCLEOTIDE SEQUENCE [LARGE SCALE GENOMIC DNA]</scope>
    <source>
        <strain evidence="2 3">L4-6</strain>
    </source>
</reference>
<feature type="domain" description="Knr4/Smi1-like" evidence="1">
    <location>
        <begin position="38"/>
        <end position="178"/>
    </location>
</feature>
<evidence type="ECO:0000259" key="1">
    <source>
        <dbReference type="Pfam" id="PF09346"/>
    </source>
</evidence>
<organism evidence="2 3">
    <name type="scientific">Dyella tabacisoli</name>
    <dbReference type="NCBI Taxonomy" id="2282381"/>
    <lineage>
        <taxon>Bacteria</taxon>
        <taxon>Pseudomonadati</taxon>
        <taxon>Pseudomonadota</taxon>
        <taxon>Gammaproteobacteria</taxon>
        <taxon>Lysobacterales</taxon>
        <taxon>Rhodanobacteraceae</taxon>
        <taxon>Dyella</taxon>
    </lineage>
</organism>
<dbReference type="Gene3D" id="3.40.1580.10">
    <property type="entry name" value="SMI1/KNR4-like"/>
    <property type="match status" value="1"/>
</dbReference>
<dbReference type="InterPro" id="IPR037883">
    <property type="entry name" value="Knr4/Smi1-like_sf"/>
</dbReference>
<accession>A0A369UHA8</accession>
<dbReference type="AlphaFoldDB" id="A0A369UHA8"/>
<dbReference type="Pfam" id="PF09346">
    <property type="entry name" value="SMI1_KNR4"/>
    <property type="match status" value="1"/>
</dbReference>
<comment type="caution">
    <text evidence="2">The sequence shown here is derived from an EMBL/GenBank/DDBJ whole genome shotgun (WGS) entry which is preliminary data.</text>
</comment>
<dbReference type="Proteomes" id="UP000253782">
    <property type="component" value="Unassembled WGS sequence"/>
</dbReference>
<proteinExistence type="predicted"/>
<name>A0A369UHA8_9GAMM</name>
<dbReference type="EMBL" id="QQAH01000020">
    <property type="protein sequence ID" value="RDD80142.1"/>
    <property type="molecule type" value="Genomic_DNA"/>
</dbReference>
<dbReference type="SUPFAM" id="SSF160631">
    <property type="entry name" value="SMI1/KNR4-like"/>
    <property type="match status" value="1"/>
</dbReference>
<gene>
    <name evidence="2" type="ORF">DVJ77_18535</name>
</gene>
<keyword evidence="3" id="KW-1185">Reference proteome</keyword>
<dbReference type="OrthoDB" id="7593948at2"/>
<dbReference type="InterPro" id="IPR018958">
    <property type="entry name" value="Knr4/Smi1-like_dom"/>
</dbReference>
<sequence>MSDRQLPGGKIVAFAKYVEKLRLIYSSHDAQLNLAKGNTETALAKAEVRLGFSLDPGLRAAWRIADGSEHEVRVFLRPGFLTGYDFLSLVSAEKARARMERVSPQYVDYVEPSPRDRRIRDGWYQSGWLPFAAFGGNSLTLIQDYAPADGGKVGQIIAFTHDPDEISYVAPDFSTFLRLSLNAIKDDPEEFLEIF</sequence>
<dbReference type="PANTHER" id="PTHR47432:SF1">
    <property type="entry name" value="CELL WALL ASSEMBLY REGULATOR SMI1"/>
    <property type="match status" value="1"/>
</dbReference>
<evidence type="ECO:0000313" key="2">
    <source>
        <dbReference type="EMBL" id="RDD80142.1"/>
    </source>
</evidence>
<protein>
    <submittedName>
        <fullName evidence="2">SMI1/KNR4 family protein</fullName>
    </submittedName>
</protein>
<dbReference type="InterPro" id="IPR051873">
    <property type="entry name" value="KNR4/SMI1_regulator"/>
</dbReference>
<evidence type="ECO:0000313" key="3">
    <source>
        <dbReference type="Proteomes" id="UP000253782"/>
    </source>
</evidence>